<dbReference type="GO" id="GO:0016829">
    <property type="term" value="F:lyase activity"/>
    <property type="evidence" value="ECO:0007669"/>
    <property type="project" value="UniProtKB-KW"/>
</dbReference>
<gene>
    <name evidence="6" type="primary">ybaK</name>
    <name evidence="6" type="ORF">EDL96_04830</name>
</gene>
<feature type="domain" description="YbaK/aminoacyl-tRNA synthetase-associated" evidence="5">
    <location>
        <begin position="46"/>
        <end position="159"/>
    </location>
</feature>
<dbReference type="InterPro" id="IPR007214">
    <property type="entry name" value="YbaK/aa-tRNA-synth-assoc-dom"/>
</dbReference>
<dbReference type="InterPro" id="IPR036754">
    <property type="entry name" value="YbaK/aa-tRNA-synt-asso_dom_sf"/>
</dbReference>
<protein>
    <recommendedName>
        <fullName evidence="4">Cys-tRNA(Pro)/Cys-tRNA(Cys) deacylase</fullName>
        <ecNumber evidence="4">4.2.-.-</ecNumber>
    </recommendedName>
</protein>
<evidence type="ECO:0000256" key="3">
    <source>
        <dbReference type="ARBA" id="ARBA00023239"/>
    </source>
</evidence>
<dbReference type="Proteomes" id="UP000270616">
    <property type="component" value="Unassembled WGS sequence"/>
</dbReference>
<dbReference type="NCBIfam" id="TIGR00011">
    <property type="entry name" value="YbaK_EbsC"/>
    <property type="match status" value="1"/>
</dbReference>
<keyword evidence="3 4" id="KW-0456">Lyase</keyword>
<dbReference type="PANTHER" id="PTHR30411:SF0">
    <property type="entry name" value="CYS-TRNA(PRO)_CYS-TRNA(CYS) DEACYLASE YBAK"/>
    <property type="match status" value="1"/>
</dbReference>
<dbReference type="InterPro" id="IPR004369">
    <property type="entry name" value="Prolyl-tRNA_editing_YbaK/EbsC"/>
</dbReference>
<dbReference type="PANTHER" id="PTHR30411">
    <property type="entry name" value="CYTOPLASMIC PROTEIN"/>
    <property type="match status" value="1"/>
</dbReference>
<name>A0A3N3ZY39_9MICC</name>
<dbReference type="OrthoDB" id="9809296at2"/>
<reference evidence="6 7" key="1">
    <citation type="submission" date="2018-10" db="EMBL/GenBank/DDBJ databases">
        <title>Kocuria sp. M5W7-7, whole genome shotgun sequence.</title>
        <authorList>
            <person name="Tuo L."/>
        </authorList>
    </citation>
    <scope>NUCLEOTIDE SEQUENCE [LARGE SCALE GENOMIC DNA]</scope>
    <source>
        <strain evidence="6 7">M5W7-7</strain>
    </source>
</reference>
<dbReference type="PIRSF" id="PIRSF006181">
    <property type="entry name" value="EbsC_YbaK"/>
    <property type="match status" value="1"/>
</dbReference>
<dbReference type="GO" id="GO:0006412">
    <property type="term" value="P:translation"/>
    <property type="evidence" value="ECO:0007669"/>
    <property type="project" value="UniProtKB-KW"/>
</dbReference>
<evidence type="ECO:0000256" key="1">
    <source>
        <dbReference type="ARBA" id="ARBA00009798"/>
    </source>
</evidence>
<dbReference type="EC" id="4.2.-.-" evidence="4"/>
<proteinExistence type="inferred from homology"/>
<evidence type="ECO:0000313" key="7">
    <source>
        <dbReference type="Proteomes" id="UP000270616"/>
    </source>
</evidence>
<dbReference type="CDD" id="cd00002">
    <property type="entry name" value="YbaK_deacylase"/>
    <property type="match status" value="1"/>
</dbReference>
<comment type="similarity">
    <text evidence="1 4">Belongs to the prolyl-tRNA editing family. YbaK/EbsC subfamily.</text>
</comment>
<sequence>MGKKSKHGNGSTASEATPALRFLHDRGVAFQEAAYEHDDDVTDYGAEAAQALGVSAERVFKTLLVAEADGKALGVVVLPVDHRVAMKAAAAAFGWKKAVLADPAVAQRRTGYVIGGISPFGQKLPSPTVIDESAMHHATVYVSGGRRGLDVEVTPQDLVSVLNAKTAALSA</sequence>
<keyword evidence="7" id="KW-1185">Reference proteome</keyword>
<evidence type="ECO:0000313" key="6">
    <source>
        <dbReference type="EMBL" id="ROZ63689.1"/>
    </source>
</evidence>
<comment type="caution">
    <text evidence="6">The sequence shown here is derived from an EMBL/GenBank/DDBJ whole genome shotgun (WGS) entry which is preliminary data.</text>
</comment>
<evidence type="ECO:0000256" key="4">
    <source>
        <dbReference type="PIRNR" id="PIRNR006181"/>
    </source>
</evidence>
<evidence type="ECO:0000259" key="5">
    <source>
        <dbReference type="Pfam" id="PF04073"/>
    </source>
</evidence>
<dbReference type="Pfam" id="PF04073">
    <property type="entry name" value="tRNA_edit"/>
    <property type="match status" value="1"/>
</dbReference>
<dbReference type="GO" id="GO:0002161">
    <property type="term" value="F:aminoacyl-tRNA deacylase activity"/>
    <property type="evidence" value="ECO:0007669"/>
    <property type="project" value="InterPro"/>
</dbReference>
<dbReference type="EMBL" id="RKMF01000005">
    <property type="protein sequence ID" value="ROZ63689.1"/>
    <property type="molecule type" value="Genomic_DNA"/>
</dbReference>
<organism evidence="6 7">
    <name type="scientific">Kocuria soli</name>
    <dbReference type="NCBI Taxonomy" id="2485125"/>
    <lineage>
        <taxon>Bacteria</taxon>
        <taxon>Bacillati</taxon>
        <taxon>Actinomycetota</taxon>
        <taxon>Actinomycetes</taxon>
        <taxon>Micrococcales</taxon>
        <taxon>Micrococcaceae</taxon>
        <taxon>Kocuria</taxon>
    </lineage>
</organism>
<keyword evidence="2 4" id="KW-0648">Protein biosynthesis</keyword>
<dbReference type="SUPFAM" id="SSF55826">
    <property type="entry name" value="YbaK/ProRS associated domain"/>
    <property type="match status" value="1"/>
</dbReference>
<accession>A0A3N3ZY39</accession>
<evidence type="ECO:0000256" key="2">
    <source>
        <dbReference type="ARBA" id="ARBA00022917"/>
    </source>
</evidence>
<dbReference type="AlphaFoldDB" id="A0A3N3ZY39"/>
<dbReference type="RefSeq" id="WP_123824687.1">
    <property type="nucleotide sequence ID" value="NZ_RKMF01000005.1"/>
</dbReference>
<dbReference type="Gene3D" id="3.90.960.10">
    <property type="entry name" value="YbaK/aminoacyl-tRNA synthetase-associated domain"/>
    <property type="match status" value="1"/>
</dbReference>